<organism evidence="4 5">
    <name type="scientific">Mangrovivirga cuniculi</name>
    <dbReference type="NCBI Taxonomy" id="2715131"/>
    <lineage>
        <taxon>Bacteria</taxon>
        <taxon>Pseudomonadati</taxon>
        <taxon>Bacteroidota</taxon>
        <taxon>Cytophagia</taxon>
        <taxon>Cytophagales</taxon>
        <taxon>Mangrovivirgaceae</taxon>
        <taxon>Mangrovivirga</taxon>
    </lineage>
</organism>
<evidence type="ECO:0000259" key="3">
    <source>
        <dbReference type="Pfam" id="PF02563"/>
    </source>
</evidence>
<reference evidence="4 5" key="1">
    <citation type="submission" date="2018-04" db="EMBL/GenBank/DDBJ databases">
        <title>Complete genome uncultured novel isolate.</title>
        <authorList>
            <person name="Merlino G."/>
        </authorList>
    </citation>
    <scope>NUCLEOTIDE SEQUENCE [LARGE SCALE GENOMIC DNA]</scope>
    <source>
        <strain evidence="5">R1DC9</strain>
    </source>
</reference>
<accession>A0A4D7JX79</accession>
<feature type="domain" description="Polysaccharide export protein N-terminal" evidence="3">
    <location>
        <begin position="43"/>
        <end position="134"/>
    </location>
</feature>
<evidence type="ECO:0000313" key="5">
    <source>
        <dbReference type="Proteomes" id="UP000298616"/>
    </source>
</evidence>
<dbReference type="OrthoDB" id="1466931at2"/>
<dbReference type="Pfam" id="PF02563">
    <property type="entry name" value="Poly_export"/>
    <property type="match status" value="1"/>
</dbReference>
<dbReference type="Proteomes" id="UP000298616">
    <property type="component" value="Chromosome"/>
</dbReference>
<dbReference type="KEGG" id="fpf:DCC35_19410"/>
<evidence type="ECO:0000256" key="2">
    <source>
        <dbReference type="SAM" id="SignalP"/>
    </source>
</evidence>
<keyword evidence="5" id="KW-1185">Reference proteome</keyword>
<evidence type="ECO:0000256" key="1">
    <source>
        <dbReference type="ARBA" id="ARBA00022729"/>
    </source>
</evidence>
<dbReference type="GO" id="GO:0015159">
    <property type="term" value="F:polysaccharide transmembrane transporter activity"/>
    <property type="evidence" value="ECO:0007669"/>
    <property type="project" value="InterPro"/>
</dbReference>
<dbReference type="PANTHER" id="PTHR33619:SF3">
    <property type="entry name" value="POLYSACCHARIDE EXPORT PROTEIN GFCE-RELATED"/>
    <property type="match status" value="1"/>
</dbReference>
<dbReference type="PROSITE" id="PS51257">
    <property type="entry name" value="PROKAR_LIPOPROTEIN"/>
    <property type="match status" value="1"/>
</dbReference>
<dbReference type="EMBL" id="CP028923">
    <property type="protein sequence ID" value="QCK16746.1"/>
    <property type="molecule type" value="Genomic_DNA"/>
</dbReference>
<keyword evidence="1 2" id="KW-0732">Signal</keyword>
<dbReference type="Gene3D" id="3.30.1950.10">
    <property type="entry name" value="wza like domain"/>
    <property type="match status" value="1"/>
</dbReference>
<feature type="chain" id="PRO_5020481909" evidence="2">
    <location>
        <begin position="20"/>
        <end position="255"/>
    </location>
</feature>
<proteinExistence type="predicted"/>
<dbReference type="AlphaFoldDB" id="A0A4D7JX79"/>
<dbReference type="InterPro" id="IPR003715">
    <property type="entry name" value="Poly_export_N"/>
</dbReference>
<dbReference type="Gene3D" id="3.10.560.10">
    <property type="entry name" value="Outer membrane lipoprotein wza domain like"/>
    <property type="match status" value="1"/>
</dbReference>
<dbReference type="PANTHER" id="PTHR33619">
    <property type="entry name" value="POLYSACCHARIDE EXPORT PROTEIN GFCE-RELATED"/>
    <property type="match status" value="1"/>
</dbReference>
<name>A0A4D7JX79_9BACT</name>
<gene>
    <name evidence="4" type="ORF">DCC35_19410</name>
</gene>
<dbReference type="InterPro" id="IPR049712">
    <property type="entry name" value="Poly_export"/>
</dbReference>
<sequence length="255" mass="28225">MQRIAFLFVLMTLSSCAYKSHIMFSEIGAGEPSPYLASATDNAMSQYKLEVFDRITIDVYTNEGERIIDPDLELIPETRGQGVQSKPNPEYVIQSDGYVRLPMVGRVYAEGLTLEELNQLLADEYSEYYLDPYVLSSYANKRVIVLGAPGGQVIPLENENTNLLEVLALSGGISSDMRANNIRLIRGDLNNPEVYLIDLSTVKGMTEAQTRVESGDIIYIEPVVRPANEAFRDAAPIIGTVSGILTIILIFTTNF</sequence>
<protein>
    <submittedName>
        <fullName evidence="4">Polysaccharide export protein EpsE</fullName>
    </submittedName>
</protein>
<evidence type="ECO:0000313" key="4">
    <source>
        <dbReference type="EMBL" id="QCK16746.1"/>
    </source>
</evidence>
<feature type="signal peptide" evidence="2">
    <location>
        <begin position="1"/>
        <end position="19"/>
    </location>
</feature>